<evidence type="ECO:0000313" key="1">
    <source>
        <dbReference type="EMBL" id="CAJ1403447.1"/>
    </source>
</evidence>
<comment type="caution">
    <text evidence="1">The sequence shown here is derived from an EMBL/GenBank/DDBJ whole genome shotgun (WGS) entry which is preliminary data.</text>
</comment>
<organism evidence="1 2">
    <name type="scientific">Effrenium voratum</name>
    <dbReference type="NCBI Taxonomy" id="2562239"/>
    <lineage>
        <taxon>Eukaryota</taxon>
        <taxon>Sar</taxon>
        <taxon>Alveolata</taxon>
        <taxon>Dinophyceae</taxon>
        <taxon>Suessiales</taxon>
        <taxon>Symbiodiniaceae</taxon>
        <taxon>Effrenium</taxon>
    </lineage>
</organism>
<gene>
    <name evidence="1" type="ORF">EVOR1521_LOCUS26118</name>
</gene>
<dbReference type="Proteomes" id="UP001178507">
    <property type="component" value="Unassembled WGS sequence"/>
</dbReference>
<accession>A0AA36NDV3</accession>
<sequence>MGAPLGKIPVHLLHLPRRRCVGGQLASELATLRRLPVDLGACGGLARALRLQPDFGRVFGHRDPSEVRSVLNFDHTVVAVHSDASVWLLPYVTDLDAHCQWVSQWRLSSLANALFPQHVLLTHKVLVKNPHHATYSKSRCLELMRRVTLELREAVAPEARSCFVEPSNQALLLEGAPKLTAYLPWSHPLRRAQAEPWRRNYSAPDFARRMRSCIHEPVVQAVEQAQKSEASEEESYSWCRGCSLAVAYAVLQVIISSRPFDFTGWVKLANLAAKGAARREDLVVAASAVAVAGRLLWCGHGIPGTQINWKELAEFRAAFGEWGIVLAETEQQLQDLENMALLKADGYLYNTVRAALSPAEDSPAANRPMISDENLQMLVELVKRCPGPGVGLEILDREANADLPGG</sequence>
<name>A0AA36NDV3_9DINO</name>
<evidence type="ECO:0000313" key="2">
    <source>
        <dbReference type="Proteomes" id="UP001178507"/>
    </source>
</evidence>
<proteinExistence type="predicted"/>
<protein>
    <submittedName>
        <fullName evidence="1">Uncharacterized protein</fullName>
    </submittedName>
</protein>
<reference evidence="1" key="1">
    <citation type="submission" date="2023-08" db="EMBL/GenBank/DDBJ databases">
        <authorList>
            <person name="Chen Y."/>
            <person name="Shah S."/>
            <person name="Dougan E. K."/>
            <person name="Thang M."/>
            <person name="Chan C."/>
        </authorList>
    </citation>
    <scope>NUCLEOTIDE SEQUENCE</scope>
</reference>
<dbReference type="AlphaFoldDB" id="A0AA36NDV3"/>
<dbReference type="EMBL" id="CAUJNA010003496">
    <property type="protein sequence ID" value="CAJ1403447.1"/>
    <property type="molecule type" value="Genomic_DNA"/>
</dbReference>
<keyword evidence="2" id="KW-1185">Reference proteome</keyword>